<dbReference type="PANTHER" id="PTHR13096">
    <property type="entry name" value="MINA53 MYC INDUCED NUCLEAR ANTIGEN"/>
    <property type="match status" value="1"/>
</dbReference>
<dbReference type="GO" id="GO:0005634">
    <property type="term" value="C:nucleus"/>
    <property type="evidence" value="ECO:0007669"/>
    <property type="project" value="UniProtKB-SubCell"/>
</dbReference>
<comment type="cofactor">
    <cofactor evidence="3">
        <name>Fe(2+)</name>
        <dbReference type="ChEBI" id="CHEBI:29033"/>
    </cofactor>
    <text evidence="3">Binds 1 Fe(2+) ion per subunit.</text>
</comment>
<protein>
    <recommendedName>
        <fullName evidence="3">Bifunctional lysine-specific demethylase and histidyl-hydroxylase</fullName>
        <ecNumber evidence="3">1.14.11.-</ecNumber>
    </recommendedName>
</protein>
<organism evidence="5 6">
    <name type="scientific">Penstemon smallii</name>
    <dbReference type="NCBI Taxonomy" id="265156"/>
    <lineage>
        <taxon>Eukaryota</taxon>
        <taxon>Viridiplantae</taxon>
        <taxon>Streptophyta</taxon>
        <taxon>Embryophyta</taxon>
        <taxon>Tracheophyta</taxon>
        <taxon>Spermatophyta</taxon>
        <taxon>Magnoliopsida</taxon>
        <taxon>eudicotyledons</taxon>
        <taxon>Gunneridae</taxon>
        <taxon>Pentapetalae</taxon>
        <taxon>asterids</taxon>
        <taxon>lamiids</taxon>
        <taxon>Lamiales</taxon>
        <taxon>Plantaginaceae</taxon>
        <taxon>Cheloneae</taxon>
        <taxon>Penstemon</taxon>
    </lineage>
</organism>
<accession>A0ABD3TV56</accession>
<evidence type="ECO:0000256" key="2">
    <source>
        <dbReference type="ARBA" id="ARBA00023004"/>
    </source>
</evidence>
<dbReference type="Gene3D" id="1.25.10.10">
    <property type="entry name" value="Leucine-rich Repeat Variant"/>
    <property type="match status" value="1"/>
</dbReference>
<keyword evidence="3" id="KW-0805">Transcription regulation</keyword>
<dbReference type="GO" id="GO:0005506">
    <property type="term" value="F:iron ion binding"/>
    <property type="evidence" value="ECO:0007669"/>
    <property type="project" value="UniProtKB-UniRule"/>
</dbReference>
<dbReference type="Gene3D" id="2.60.120.650">
    <property type="entry name" value="Cupin"/>
    <property type="match status" value="1"/>
</dbReference>
<feature type="domain" description="JmjC" evidence="4">
    <location>
        <begin position="380"/>
        <end position="540"/>
    </location>
</feature>
<name>A0ABD3TV56_9LAMI</name>
<dbReference type="PROSITE" id="PS51184">
    <property type="entry name" value="JMJC"/>
    <property type="match status" value="1"/>
</dbReference>
<evidence type="ECO:0000256" key="3">
    <source>
        <dbReference type="RuleBase" id="RU366061"/>
    </source>
</evidence>
<comment type="function">
    <text evidence="3">Oxygenase that can act as both a histone lysine demethylase and a ribosomal histidine hydroxylase.</text>
</comment>
<dbReference type="InterPro" id="IPR011989">
    <property type="entry name" value="ARM-like"/>
</dbReference>
<comment type="subcellular location">
    <subcellularLocation>
        <location evidence="3">Nucleus</location>
    </subcellularLocation>
</comment>
<dbReference type="EMBL" id="JBJXBP010000003">
    <property type="protein sequence ID" value="KAL3841064.1"/>
    <property type="molecule type" value="Genomic_DNA"/>
</dbReference>
<dbReference type="InterPro" id="IPR003347">
    <property type="entry name" value="JmjC_dom"/>
</dbReference>
<keyword evidence="6" id="KW-1185">Reference proteome</keyword>
<dbReference type="AlphaFoldDB" id="A0ABD3TV56"/>
<evidence type="ECO:0000313" key="6">
    <source>
        <dbReference type="Proteomes" id="UP001634393"/>
    </source>
</evidence>
<gene>
    <name evidence="5" type="ORF">ACJIZ3_025655</name>
</gene>
<dbReference type="InterPro" id="IPR016024">
    <property type="entry name" value="ARM-type_fold"/>
</dbReference>
<keyword evidence="3" id="KW-0560">Oxidoreductase</keyword>
<proteinExistence type="inferred from homology"/>
<dbReference type="InterPro" id="IPR039994">
    <property type="entry name" value="NO66-like"/>
</dbReference>
<dbReference type="SUPFAM" id="SSF48371">
    <property type="entry name" value="ARM repeat"/>
    <property type="match status" value="1"/>
</dbReference>
<reference evidence="5 6" key="1">
    <citation type="submission" date="2024-12" db="EMBL/GenBank/DDBJ databases">
        <title>The unique morphological basis and parallel evolutionary history of personate flowers in Penstemon.</title>
        <authorList>
            <person name="Depatie T.H."/>
            <person name="Wessinger C.A."/>
        </authorList>
    </citation>
    <scope>NUCLEOTIDE SEQUENCE [LARGE SCALE GENOMIC DNA]</scope>
    <source>
        <strain evidence="5">WTNN_2</strain>
        <tissue evidence="5">Leaf</tissue>
    </source>
</reference>
<keyword evidence="3" id="KW-0804">Transcription</keyword>
<dbReference type="Proteomes" id="UP001634393">
    <property type="component" value="Unassembled WGS sequence"/>
</dbReference>
<dbReference type="EC" id="1.14.11.-" evidence="3"/>
<keyword evidence="3" id="KW-0539">Nucleus</keyword>
<evidence type="ECO:0000256" key="1">
    <source>
        <dbReference type="ARBA" id="ARBA00022723"/>
    </source>
</evidence>
<dbReference type="SUPFAM" id="SSF51197">
    <property type="entry name" value="Clavaminate synthase-like"/>
    <property type="match status" value="1"/>
</dbReference>
<evidence type="ECO:0000259" key="4">
    <source>
        <dbReference type="PROSITE" id="PS51184"/>
    </source>
</evidence>
<comment type="similarity">
    <text evidence="3">Belongs to the ROX family.</text>
</comment>
<dbReference type="GO" id="GO:0016706">
    <property type="term" value="F:2-oxoglutarate-dependent dioxygenase activity"/>
    <property type="evidence" value="ECO:0007669"/>
    <property type="project" value="UniProtKB-UniRule"/>
</dbReference>
<keyword evidence="2 3" id="KW-0408">Iron</keyword>
<evidence type="ECO:0000313" key="5">
    <source>
        <dbReference type="EMBL" id="KAL3841064.1"/>
    </source>
</evidence>
<sequence length="751" mass="85638">MNTRRKITKRRKTKQDNSLFPLILSALFRKSDNNKTLIKKCLNKISLSLPHLLSNPILSLLPSLLKSNSSEIVCKSAEIIGAASLVSFEMNENIALEDDILKGLISLLRNSKREIAVAACNAIMDLSTTLCFIQASKSSTADMLLFMEDEYLILLLQGAIALINSCTTEMLHHIPTELSDAFLVYLKGLWNQVHKQRLCNTSSKCDQVKDLYTSNIGTDNLAESIFRLSIDNCSYTRTEAFDFVKKSIFDEGEISVEQFLSSIWELSPMLIRDGSKFSRKEDDIFGPFIHFLDPKEAIPTFIPSILENTFSCPPIASDELDILHFLNQVKSYLGCPIIYNQDIRVLKTQSKQRETHYFQDTHILHINEILKCQEAFRDGYSIALRGLEFRFQSIAAIADELASFFGQPSVGVNMYLTPPNSQGLARHFDDHCVFICQLYGVKKWTIYTHSSYQLPRLYEPLHGSCGLEAEGQEDDRCLQFLLKEGDILYIPRGFPHEAHTIIDDDECYDATEFSLHLTLAVEIEPPCELEYVGFLASFEGWEGFMQVALYSWNKKQEVLQNTSGDSIPQNLDLASVKLLHISIKLLGNLDSTFRKACLVGALAMSSITGDWLCEHQITIFKYLMGKIATESKFSDAIQYVEEAIRKNEDPLEHVRWTKYLTVEGEIDRSDHSGIYSPDCKYLFDLVIQNRDVVEVAFMEVKSKFCCELDIEDVEKCYKLLLERYRKVRKQYTNGMLSLHCNVDNEHEITSF</sequence>
<keyword evidence="1 3" id="KW-0479">Metal-binding</keyword>
<dbReference type="Pfam" id="PF08007">
    <property type="entry name" value="JmjC_2"/>
    <property type="match status" value="1"/>
</dbReference>
<dbReference type="PANTHER" id="PTHR13096:SF9">
    <property type="entry name" value="BIFUNCTIONAL LYSINE-SPECIFIC DEMETHYLASE AND HISTIDYL-HYDROXYLASE"/>
    <property type="match status" value="1"/>
</dbReference>
<comment type="caution">
    <text evidence="5">The sequence shown here is derived from an EMBL/GenBank/DDBJ whole genome shotgun (WGS) entry which is preliminary data.</text>
</comment>
<keyword evidence="3" id="KW-0223">Dioxygenase</keyword>